<dbReference type="Pfam" id="PF09424">
    <property type="entry name" value="YqeY"/>
    <property type="match status" value="1"/>
</dbReference>
<comment type="similarity">
    <text evidence="1 3">Belongs to the AIM41 family.</text>
</comment>
<evidence type="ECO:0000256" key="2">
    <source>
        <dbReference type="ARBA" id="ARBA00023128"/>
    </source>
</evidence>
<evidence type="ECO:0000256" key="1">
    <source>
        <dbReference type="ARBA" id="ARBA00007538"/>
    </source>
</evidence>
<sequence>MFRSVNHLIARSRVPARFASNTAYTAALATLKKDLKQAMISKDDVRKTTIRSVLSTIKNKEIDTKGQELNEFSLAEIYSKLINQRTDSIDEFLRNGREDLATRERQELAIIQNYLHELPVASKEEIDTKVAELLKNLQETTPNLQLKQVFGKIDWKKLPIEWKASSNTIKSSIVNHFKQK</sequence>
<dbReference type="SUPFAM" id="SSF89095">
    <property type="entry name" value="GatB/YqeY motif"/>
    <property type="match status" value="1"/>
</dbReference>
<keyword evidence="5" id="KW-1185">Reference proteome</keyword>
<comment type="subcellular location">
    <subcellularLocation>
        <location evidence="3">Mitochondrion</location>
    </subcellularLocation>
</comment>
<dbReference type="Proteomes" id="UP000510647">
    <property type="component" value="Chromosome 6"/>
</dbReference>
<reference evidence="4 5" key="1">
    <citation type="submission" date="2020-06" db="EMBL/GenBank/DDBJ databases">
        <title>The yeast mating-type switching endonuclease HO is a domesticated member of an unorthodox homing genetic element family.</title>
        <authorList>
            <person name="Coughlan A.Y."/>
            <person name="Lombardi L."/>
            <person name="Braun-Galleani S."/>
            <person name="Martos A.R."/>
            <person name="Galeote V."/>
            <person name="Bigey F."/>
            <person name="Dequin S."/>
            <person name="Byrne K.P."/>
            <person name="Wolfe K.H."/>
        </authorList>
    </citation>
    <scope>NUCLEOTIDE SEQUENCE [LARGE SCALE GENOMIC DNA]</scope>
    <source>
        <strain evidence="4 5">CBS2947</strain>
    </source>
</reference>
<dbReference type="GO" id="GO:0016884">
    <property type="term" value="F:carbon-nitrogen ligase activity, with glutamine as amido-N-donor"/>
    <property type="evidence" value="ECO:0007669"/>
    <property type="project" value="UniProtKB-UniRule"/>
</dbReference>
<accession>A0A7H9HUR1</accession>
<dbReference type="InterPro" id="IPR003789">
    <property type="entry name" value="Asn/Gln_tRNA_amidoTrase-B-like"/>
</dbReference>
<keyword evidence="2 3" id="KW-0496">Mitochondrion</keyword>
<dbReference type="EMBL" id="CP059272">
    <property type="protein sequence ID" value="QLQ81474.1"/>
    <property type="molecule type" value="Genomic_DNA"/>
</dbReference>
<dbReference type="AlphaFoldDB" id="A0A7H9HUR1"/>
<evidence type="ECO:0000256" key="3">
    <source>
        <dbReference type="RuleBase" id="RU365099"/>
    </source>
</evidence>
<dbReference type="InterPro" id="IPR042184">
    <property type="entry name" value="YqeY/Aim41_N"/>
</dbReference>
<dbReference type="InterPro" id="IPR019004">
    <property type="entry name" value="YqeY/Aim41"/>
</dbReference>
<dbReference type="OrthoDB" id="538640at2759"/>
<proteinExistence type="inferred from homology"/>
<dbReference type="PANTHER" id="PTHR28055:SF1">
    <property type="entry name" value="ALTERED INHERITANCE OF MITOCHONDRIA PROTEIN 41, MITOCHONDRIAL"/>
    <property type="match status" value="1"/>
</dbReference>
<evidence type="ECO:0000313" key="5">
    <source>
        <dbReference type="Proteomes" id="UP000510647"/>
    </source>
</evidence>
<dbReference type="GO" id="GO:0005739">
    <property type="term" value="C:mitochondrion"/>
    <property type="evidence" value="ECO:0007669"/>
    <property type="project" value="UniProtKB-SubCell"/>
</dbReference>
<organism evidence="4 5">
    <name type="scientific">Torulaspora globosa</name>
    <dbReference type="NCBI Taxonomy" id="48254"/>
    <lineage>
        <taxon>Eukaryota</taxon>
        <taxon>Fungi</taxon>
        <taxon>Dikarya</taxon>
        <taxon>Ascomycota</taxon>
        <taxon>Saccharomycotina</taxon>
        <taxon>Saccharomycetes</taxon>
        <taxon>Saccharomycetales</taxon>
        <taxon>Saccharomycetaceae</taxon>
        <taxon>Torulaspora</taxon>
    </lineage>
</organism>
<gene>
    <name evidence="3" type="primary">AIM41</name>
    <name evidence="4" type="ORF">HG537_0F02350</name>
</gene>
<dbReference type="Gene3D" id="1.10.1510.10">
    <property type="entry name" value="Uncharacterised protein YqeY/AIM41 PF09424, N-terminal domain"/>
    <property type="match status" value="1"/>
</dbReference>
<name>A0A7H9HUR1_9SACH</name>
<protein>
    <recommendedName>
        <fullName evidence="3">Altered inheritance of mitochondria protein 41</fullName>
    </recommendedName>
</protein>
<dbReference type="PANTHER" id="PTHR28055">
    <property type="entry name" value="ALTERED INHERITANCE OF MITOCHONDRIA PROTEIN 41, MITOCHONDRIAL"/>
    <property type="match status" value="1"/>
</dbReference>
<evidence type="ECO:0000313" key="4">
    <source>
        <dbReference type="EMBL" id="QLQ81474.1"/>
    </source>
</evidence>